<organism evidence="1 2">
    <name type="scientific">Rangifer tarandus platyrhynchus</name>
    <name type="common">Svalbard reindeer</name>
    <dbReference type="NCBI Taxonomy" id="3082113"/>
    <lineage>
        <taxon>Eukaryota</taxon>
        <taxon>Metazoa</taxon>
        <taxon>Chordata</taxon>
        <taxon>Craniata</taxon>
        <taxon>Vertebrata</taxon>
        <taxon>Euteleostomi</taxon>
        <taxon>Mammalia</taxon>
        <taxon>Eutheria</taxon>
        <taxon>Laurasiatheria</taxon>
        <taxon>Artiodactyla</taxon>
        <taxon>Ruminantia</taxon>
        <taxon>Pecora</taxon>
        <taxon>Cervidae</taxon>
        <taxon>Odocoileinae</taxon>
        <taxon>Rangifer</taxon>
    </lineage>
</organism>
<evidence type="ECO:0000313" key="2">
    <source>
        <dbReference type="Proteomes" id="UP001162501"/>
    </source>
</evidence>
<reference evidence="1" key="1">
    <citation type="submission" date="2023-05" db="EMBL/GenBank/DDBJ databases">
        <authorList>
            <consortium name="ELIXIR-Norway"/>
        </authorList>
    </citation>
    <scope>NUCLEOTIDE SEQUENCE</scope>
</reference>
<evidence type="ECO:0000313" key="1">
    <source>
        <dbReference type="EMBL" id="CAM9392241.1"/>
    </source>
</evidence>
<gene>
    <name evidence="1" type="ORF">MRATA1EN22A_LOCUS1876</name>
</gene>
<dbReference type="Proteomes" id="UP001162501">
    <property type="component" value="Chromosome 10"/>
</dbReference>
<proteinExistence type="predicted"/>
<dbReference type="EMBL" id="OX596094">
    <property type="protein sequence ID" value="CAM9392241.1"/>
    <property type="molecule type" value="Genomic_DNA"/>
</dbReference>
<reference evidence="1" key="2">
    <citation type="submission" date="2025-03" db="EMBL/GenBank/DDBJ databases">
        <authorList>
            <consortium name="ELIXIR-Norway"/>
            <consortium name="Elixir Norway"/>
        </authorList>
    </citation>
    <scope>NUCLEOTIDE SEQUENCE</scope>
</reference>
<name>A0AC59Y514_RANTA</name>
<protein>
    <submittedName>
        <fullName evidence="1">Uncharacterized protein</fullName>
    </submittedName>
</protein>
<sequence length="100" mass="11127">MQILTEALFSALQLSLKYSHPKSGMILLSRPEFLRILDVLIHRNARICLCDLRLSRELGGSRGNWGISVITQSSRSQSHGNPQETIVQEASCLLAIEVPL</sequence>
<accession>A0AC59Y514</accession>